<dbReference type="CDD" id="cd07103">
    <property type="entry name" value="ALDH_F5_SSADH_GabD"/>
    <property type="match status" value="1"/>
</dbReference>
<keyword evidence="1 3" id="KW-0560">Oxidoreductase</keyword>
<protein>
    <submittedName>
        <fullName evidence="5">NAD-dependent succinate-semialdehyde dehydrogenase</fullName>
        <ecNumber evidence="5">1.2.1.-</ecNumber>
    </submittedName>
</protein>
<evidence type="ECO:0000256" key="3">
    <source>
        <dbReference type="RuleBase" id="RU003345"/>
    </source>
</evidence>
<dbReference type="Gene3D" id="3.40.605.10">
    <property type="entry name" value="Aldehyde Dehydrogenase, Chain A, domain 1"/>
    <property type="match status" value="1"/>
</dbReference>
<comment type="caution">
    <text evidence="5">The sequence shown here is derived from an EMBL/GenBank/DDBJ whole genome shotgun (WGS) entry which is preliminary data.</text>
</comment>
<feature type="active site" evidence="2">
    <location>
        <position position="256"/>
    </location>
</feature>
<dbReference type="EMBL" id="JBICRM010000052">
    <property type="protein sequence ID" value="MFG1710590.1"/>
    <property type="molecule type" value="Genomic_DNA"/>
</dbReference>
<proteinExistence type="inferred from homology"/>
<dbReference type="InterPro" id="IPR050740">
    <property type="entry name" value="Aldehyde_DH_Superfamily"/>
</dbReference>
<dbReference type="InterPro" id="IPR016161">
    <property type="entry name" value="Ald_DH/histidinol_DH"/>
</dbReference>
<dbReference type="Gene3D" id="3.40.309.10">
    <property type="entry name" value="Aldehyde Dehydrogenase, Chain A, domain 2"/>
    <property type="match status" value="1"/>
</dbReference>
<evidence type="ECO:0000313" key="5">
    <source>
        <dbReference type="EMBL" id="MFG1710590.1"/>
    </source>
</evidence>
<dbReference type="InterPro" id="IPR015590">
    <property type="entry name" value="Aldehyde_DH_dom"/>
</dbReference>
<name>A0ABW7AT90_9ACTN</name>
<dbReference type="InterPro" id="IPR029510">
    <property type="entry name" value="Ald_DH_CS_GLU"/>
</dbReference>
<keyword evidence="6" id="KW-1185">Reference proteome</keyword>
<comment type="similarity">
    <text evidence="3">Belongs to the aldehyde dehydrogenase family.</text>
</comment>
<dbReference type="PROSITE" id="PS00687">
    <property type="entry name" value="ALDEHYDE_DEHYDR_GLU"/>
    <property type="match status" value="1"/>
</dbReference>
<accession>A0ABW7AT90</accession>
<dbReference type="Pfam" id="PF00171">
    <property type="entry name" value="Aldedh"/>
    <property type="match status" value="1"/>
</dbReference>
<evidence type="ECO:0000256" key="2">
    <source>
        <dbReference type="PROSITE-ProRule" id="PRU10007"/>
    </source>
</evidence>
<dbReference type="PANTHER" id="PTHR43353:SF5">
    <property type="entry name" value="SUCCINATE-SEMIALDEHYDE DEHYDROGENASE, MITOCHONDRIAL"/>
    <property type="match status" value="1"/>
</dbReference>
<organism evidence="5 6">
    <name type="scientific">Nonomuraea marmarensis</name>
    <dbReference type="NCBI Taxonomy" id="3351344"/>
    <lineage>
        <taxon>Bacteria</taxon>
        <taxon>Bacillati</taxon>
        <taxon>Actinomycetota</taxon>
        <taxon>Actinomycetes</taxon>
        <taxon>Streptosporangiales</taxon>
        <taxon>Streptosporangiaceae</taxon>
        <taxon>Nonomuraea</taxon>
    </lineage>
</organism>
<sequence length="483" mass="50441">MNAEALALAPTNLLVGGEWRPAKAGSVMDVYDPATTEVLAHVADGTVEDAVAAVDAAADAGPEWAATPPRVRAEVLRRAFTLMTERAELLATLIVLENGKALPDARNEVAYAAEFFRWYAEEAVRAAGSLATAPAGANRILVLRQPVGVCVLVTPWNFPAAMATRKIAPALAAGCSMVLKPASDTPLTALSIGAILSEAGVPDGVVNVVPSRRSGAVVSAMLHDPRVRKLSFTGSTEVGRVLLREASDRVVNTSMELGGNAPFIVLDDADVEAAVAGAMIAKMRNGGEACTAANRFYVHRRVAGEFSKGLAAAMDALVVGPGLEPGTQVGPLINQAAVVKVRELVESAVDDGARPLTVGGSVDRRGWFYQPTVLGDVDPSSSILQEEIFGPVAPIVVFDDLDEAVRLANDTEYGLVSYVYTGNLAHGLRVSEGLEAGMIGLNRGVVSDPAAPFGGVKQSGIGREGGHDGLLDYLESKYVAVQW</sequence>
<dbReference type="SUPFAM" id="SSF53720">
    <property type="entry name" value="ALDH-like"/>
    <property type="match status" value="1"/>
</dbReference>
<dbReference type="PANTHER" id="PTHR43353">
    <property type="entry name" value="SUCCINATE-SEMIALDEHYDE DEHYDROGENASE, MITOCHONDRIAL"/>
    <property type="match status" value="1"/>
</dbReference>
<dbReference type="RefSeq" id="WP_393176513.1">
    <property type="nucleotide sequence ID" value="NZ_JBICRM010000052.1"/>
</dbReference>
<dbReference type="InterPro" id="IPR016163">
    <property type="entry name" value="Ald_DH_C"/>
</dbReference>
<evidence type="ECO:0000313" key="6">
    <source>
        <dbReference type="Proteomes" id="UP001603978"/>
    </source>
</evidence>
<dbReference type="Proteomes" id="UP001603978">
    <property type="component" value="Unassembled WGS sequence"/>
</dbReference>
<evidence type="ECO:0000256" key="1">
    <source>
        <dbReference type="ARBA" id="ARBA00023002"/>
    </source>
</evidence>
<dbReference type="GO" id="GO:0016491">
    <property type="term" value="F:oxidoreductase activity"/>
    <property type="evidence" value="ECO:0007669"/>
    <property type="project" value="UniProtKB-KW"/>
</dbReference>
<dbReference type="InterPro" id="IPR016162">
    <property type="entry name" value="Ald_DH_N"/>
</dbReference>
<reference evidence="5 6" key="1">
    <citation type="submission" date="2024-10" db="EMBL/GenBank/DDBJ databases">
        <authorList>
            <person name="Topkara A.R."/>
            <person name="Saygin H."/>
        </authorList>
    </citation>
    <scope>NUCLEOTIDE SEQUENCE [LARGE SCALE GENOMIC DNA]</scope>
    <source>
        <strain evidence="5 6">M3C6</strain>
    </source>
</reference>
<feature type="domain" description="Aldehyde dehydrogenase" evidence="4">
    <location>
        <begin position="19"/>
        <end position="479"/>
    </location>
</feature>
<dbReference type="EC" id="1.2.1.-" evidence="5"/>
<gene>
    <name evidence="5" type="ORF">ACFLIM_46235</name>
</gene>
<evidence type="ECO:0000259" key="4">
    <source>
        <dbReference type="Pfam" id="PF00171"/>
    </source>
</evidence>